<evidence type="ECO:0000256" key="1">
    <source>
        <dbReference type="SAM" id="MobiDB-lite"/>
    </source>
</evidence>
<reference evidence="3" key="1">
    <citation type="submission" date="2025-08" db="UniProtKB">
        <authorList>
            <consortium name="RefSeq"/>
        </authorList>
    </citation>
    <scope>IDENTIFICATION</scope>
    <source>
        <tissue evidence="3">Silk gland</tissue>
    </source>
</reference>
<dbReference type="KEGG" id="bman:114239300"/>
<sequence>MVNLPSPQEQPVRNARQAGSVRFTRNHHNWGARYGRHRDAMRDKEPTTVYELDSLAVHTEELMEKYTPKSNKNYAIAMDLLRLQYNLNFMIACEHCNGNHGIDELIAPER</sequence>
<feature type="compositionally biased region" description="Polar residues" evidence="1">
    <location>
        <begin position="1"/>
        <end position="11"/>
    </location>
</feature>
<dbReference type="Proteomes" id="UP000504629">
    <property type="component" value="Unplaced"/>
</dbReference>
<dbReference type="RefSeq" id="XP_028025250.1">
    <property type="nucleotide sequence ID" value="XM_028169449.1"/>
</dbReference>
<name>A0A6J2J783_BOMMA</name>
<dbReference type="OrthoDB" id="7435843at2759"/>
<protein>
    <submittedName>
        <fullName evidence="3">Uncharacterized protein LOC114239300</fullName>
    </submittedName>
</protein>
<gene>
    <name evidence="3" type="primary">LOC114239300</name>
</gene>
<organism evidence="2 3">
    <name type="scientific">Bombyx mandarina</name>
    <name type="common">Wild silk moth</name>
    <name type="synonym">Wild silkworm</name>
    <dbReference type="NCBI Taxonomy" id="7092"/>
    <lineage>
        <taxon>Eukaryota</taxon>
        <taxon>Metazoa</taxon>
        <taxon>Ecdysozoa</taxon>
        <taxon>Arthropoda</taxon>
        <taxon>Hexapoda</taxon>
        <taxon>Insecta</taxon>
        <taxon>Pterygota</taxon>
        <taxon>Neoptera</taxon>
        <taxon>Endopterygota</taxon>
        <taxon>Lepidoptera</taxon>
        <taxon>Glossata</taxon>
        <taxon>Ditrysia</taxon>
        <taxon>Bombycoidea</taxon>
        <taxon>Bombycidae</taxon>
        <taxon>Bombycinae</taxon>
        <taxon>Bombyx</taxon>
    </lineage>
</organism>
<evidence type="ECO:0000313" key="3">
    <source>
        <dbReference type="RefSeq" id="XP_028025250.1"/>
    </source>
</evidence>
<evidence type="ECO:0000313" key="2">
    <source>
        <dbReference type="Proteomes" id="UP000504629"/>
    </source>
</evidence>
<feature type="region of interest" description="Disordered" evidence="1">
    <location>
        <begin position="1"/>
        <end position="22"/>
    </location>
</feature>
<keyword evidence="2" id="KW-1185">Reference proteome</keyword>
<accession>A0A6J2J783</accession>
<dbReference type="GeneID" id="114239300"/>
<dbReference type="SMR" id="A0A6J2J783"/>
<dbReference type="AlphaFoldDB" id="A0A6J2J783"/>
<proteinExistence type="predicted"/>